<name>A0ACB7PH50_9PEZI</name>
<keyword evidence="2" id="KW-1185">Reference proteome</keyword>
<evidence type="ECO:0000313" key="1">
    <source>
        <dbReference type="EMBL" id="KAH6636980.1"/>
    </source>
</evidence>
<organism evidence="1 2">
    <name type="scientific">Chaetomium tenue</name>
    <dbReference type="NCBI Taxonomy" id="1854479"/>
    <lineage>
        <taxon>Eukaryota</taxon>
        <taxon>Fungi</taxon>
        <taxon>Dikarya</taxon>
        <taxon>Ascomycota</taxon>
        <taxon>Pezizomycotina</taxon>
        <taxon>Sordariomycetes</taxon>
        <taxon>Sordariomycetidae</taxon>
        <taxon>Sordariales</taxon>
        <taxon>Chaetomiaceae</taxon>
        <taxon>Chaetomium</taxon>
    </lineage>
</organism>
<accession>A0ACB7PH50</accession>
<sequence>MEAAHKGCGNGLTSRWVLTDLPTSPFSTTICSPQHTYHTQPQAAHLQEEASIIDIDPTHLSATTAAAAISRRVHNISTPSASYLGCSLKDHTATTQPTHTYVSHQPLLPTLRFVFPTRPVSSVRASRPRQFGTRQSNIHHPVAALQQTMLAAFFFLTFVLPDFFTAPNLPFPSFIHHIKPKTVDRSVNSSVGRRRGHSLPSNGEKAPGFLIRQPPARLPASRMHGGRRRQRSEHHHRIIGRGVNKDRVQSLRLTGLAWQGGSLGGFNGFDLVGGLHAQISVIGSAEGGSTWPWVKGKGMDGLGMGFFPLCF</sequence>
<dbReference type="Proteomes" id="UP000724584">
    <property type="component" value="Unassembled WGS sequence"/>
</dbReference>
<gene>
    <name evidence="1" type="ORF">F5144DRAFT_202493</name>
</gene>
<proteinExistence type="predicted"/>
<reference evidence="1 2" key="1">
    <citation type="journal article" date="2021" name="Nat. Commun.">
        <title>Genetic determinants of endophytism in the Arabidopsis root mycobiome.</title>
        <authorList>
            <person name="Mesny F."/>
            <person name="Miyauchi S."/>
            <person name="Thiergart T."/>
            <person name="Pickel B."/>
            <person name="Atanasova L."/>
            <person name="Karlsson M."/>
            <person name="Huettel B."/>
            <person name="Barry K.W."/>
            <person name="Haridas S."/>
            <person name="Chen C."/>
            <person name="Bauer D."/>
            <person name="Andreopoulos W."/>
            <person name="Pangilinan J."/>
            <person name="LaButti K."/>
            <person name="Riley R."/>
            <person name="Lipzen A."/>
            <person name="Clum A."/>
            <person name="Drula E."/>
            <person name="Henrissat B."/>
            <person name="Kohler A."/>
            <person name="Grigoriev I.V."/>
            <person name="Martin F.M."/>
            <person name="Hacquard S."/>
        </authorList>
    </citation>
    <scope>NUCLEOTIDE SEQUENCE [LARGE SCALE GENOMIC DNA]</scope>
    <source>
        <strain evidence="1 2">MPI-SDFR-AT-0079</strain>
    </source>
</reference>
<protein>
    <submittedName>
        <fullName evidence="1">Uncharacterized protein</fullName>
    </submittedName>
</protein>
<comment type="caution">
    <text evidence="1">The sequence shown here is derived from an EMBL/GenBank/DDBJ whole genome shotgun (WGS) entry which is preliminary data.</text>
</comment>
<dbReference type="EMBL" id="JAGIZQ010000003">
    <property type="protein sequence ID" value="KAH6636980.1"/>
    <property type="molecule type" value="Genomic_DNA"/>
</dbReference>
<evidence type="ECO:0000313" key="2">
    <source>
        <dbReference type="Proteomes" id="UP000724584"/>
    </source>
</evidence>